<evidence type="ECO:0000256" key="5">
    <source>
        <dbReference type="ARBA" id="ARBA00022989"/>
    </source>
</evidence>
<dbReference type="SMART" id="SM00112">
    <property type="entry name" value="CA"/>
    <property type="match status" value="4"/>
</dbReference>
<dbReference type="Pfam" id="PF00028">
    <property type="entry name" value="Cadherin"/>
    <property type="match status" value="1"/>
</dbReference>
<keyword evidence="10" id="KW-0732">Signal</keyword>
<dbReference type="InterPro" id="IPR020894">
    <property type="entry name" value="Cadherin_CS"/>
</dbReference>
<dbReference type="CDD" id="cd11304">
    <property type="entry name" value="Cadherin_repeat"/>
    <property type="match status" value="4"/>
</dbReference>
<reference evidence="12" key="1">
    <citation type="submission" date="2024-06" db="UniProtKB">
        <authorList>
            <consortium name="RefSeq"/>
        </authorList>
    </citation>
    <scope>NUCLEOTIDE SEQUENCE [LARGE SCALE GENOMIC DNA]</scope>
</reference>
<keyword evidence="6 9" id="KW-0472">Membrane</keyword>
<dbReference type="GO" id="GO:0005886">
    <property type="term" value="C:plasma membrane"/>
    <property type="evidence" value="ECO:0007669"/>
    <property type="project" value="UniProtKB-SubCell"/>
</dbReference>
<feature type="domain" description="Cadherin" evidence="11">
    <location>
        <begin position="338"/>
        <end position="442"/>
    </location>
</feature>
<dbReference type="PRINTS" id="PR00205">
    <property type="entry name" value="CADHERIN"/>
</dbReference>
<evidence type="ECO:0000256" key="9">
    <source>
        <dbReference type="SAM" id="Phobius"/>
    </source>
</evidence>
<feature type="domain" description="Cadherin" evidence="11">
    <location>
        <begin position="30"/>
        <end position="139"/>
    </location>
</feature>
<feature type="region of interest" description="Disordered" evidence="8">
    <location>
        <begin position="646"/>
        <end position="686"/>
    </location>
</feature>
<dbReference type="PANTHER" id="PTHR24026:SF126">
    <property type="entry name" value="PROTOCADHERIN FAT 4"/>
    <property type="match status" value="1"/>
</dbReference>
<organism evidence="12 13">
    <name type="scientific">Crassostrea virginica</name>
    <name type="common">Eastern oyster</name>
    <dbReference type="NCBI Taxonomy" id="6565"/>
    <lineage>
        <taxon>Eukaryota</taxon>
        <taxon>Metazoa</taxon>
        <taxon>Spiralia</taxon>
        <taxon>Lophotrochozoa</taxon>
        <taxon>Mollusca</taxon>
        <taxon>Bivalvia</taxon>
        <taxon>Autobranchia</taxon>
        <taxon>Pteriomorphia</taxon>
        <taxon>Ostreida</taxon>
        <taxon>Ostreoidea</taxon>
        <taxon>Ostreidae</taxon>
        <taxon>Crassostrea</taxon>
    </lineage>
</organism>
<proteinExistence type="predicted"/>
<keyword evidence="12" id="KW-1185">Reference proteome</keyword>
<dbReference type="PROSITE" id="PS00232">
    <property type="entry name" value="CADHERIN_1"/>
    <property type="match status" value="1"/>
</dbReference>
<feature type="signal peptide" evidence="10">
    <location>
        <begin position="1"/>
        <end position="24"/>
    </location>
</feature>
<keyword evidence="4 7" id="KW-0106">Calcium</keyword>
<evidence type="ECO:0000256" key="6">
    <source>
        <dbReference type="ARBA" id="ARBA00023136"/>
    </source>
</evidence>
<dbReference type="PANTHER" id="PTHR24026">
    <property type="entry name" value="FAT ATYPICAL CADHERIN-RELATED"/>
    <property type="match status" value="1"/>
</dbReference>
<dbReference type="GO" id="GO:0007156">
    <property type="term" value="P:homophilic cell adhesion via plasma membrane adhesion molecules"/>
    <property type="evidence" value="ECO:0007669"/>
    <property type="project" value="InterPro"/>
</dbReference>
<dbReference type="SUPFAM" id="SSF49313">
    <property type="entry name" value="Cadherin-like"/>
    <property type="match status" value="5"/>
</dbReference>
<evidence type="ECO:0000259" key="11">
    <source>
        <dbReference type="PROSITE" id="PS50268"/>
    </source>
</evidence>
<evidence type="ECO:0000256" key="2">
    <source>
        <dbReference type="ARBA" id="ARBA00022692"/>
    </source>
</evidence>
<dbReference type="InterPro" id="IPR002126">
    <property type="entry name" value="Cadherin-like_dom"/>
</dbReference>
<name>A0A8B8ALG5_CRAVI</name>
<evidence type="ECO:0000256" key="3">
    <source>
        <dbReference type="ARBA" id="ARBA00022737"/>
    </source>
</evidence>
<dbReference type="PROSITE" id="PS50268">
    <property type="entry name" value="CADHERIN_2"/>
    <property type="match status" value="5"/>
</dbReference>
<comment type="subcellular location">
    <subcellularLocation>
        <location evidence="1">Membrane</location>
    </subcellularLocation>
</comment>
<sequence>MDSLVISALTLISVFYCFLSGTHGAAPQFAGLPTSVTVGEQETADRLIYTLTVTDADNDAFNCDILSSNPAGAPFRVLKDPVTTKFGVYTNGATFNFGTDPQYQLTVQCDDNTGNTPTAVLSVDILAGDKITFSNIPTTTTHAALTTLINSAIFDVDATDLLNHNPLTYTMTSIPTTTSFKIDATTGAITTARDLKFETNAAIDLYVTVSDGSISVTEKVRVQLTDLNNVPSFTNLPATISVNEDTSSGTVLYTVTSYDADPGATLSYTMTVTPSQYSGLFTFATNTLQLSLTAGQTFDYETRSSFTVSFTVTDTMATTGPIDLTVNINNINEACYFDKSYYYVSLAEATAGSVSYNPNFLVRDYDGAASYSLSFASGNNSNRFSIDSSSGIISFATDYNIDNGAMPSSVILTVVCTDPTSKTGTSKVEITITDVNDNAPSFAQSTYTITVDQYDAAGSLMGTVAPTDPDSGVNGEFSCSGSSTATSATTYYSIGADCGVYLLSSPSGNLDYGTISRFTITAVDKGSPALTGTTYVDVIYRETTTTTTTTTAAPSTYNFWDDSGAVAAFSIAIVLAAIMLAVLLYYLLRCCFTGMCCGPEPCDFMECCRGYERPRRVQRRLVTPEKPKRPRRDDFDYWREDSDYGSLEKYEPPSRRPSPARVHGPREYKDLPNGNTSRLTPTDIDFQPRRLVSRPLALSYY</sequence>
<dbReference type="GO" id="GO:0005509">
    <property type="term" value="F:calcium ion binding"/>
    <property type="evidence" value="ECO:0007669"/>
    <property type="project" value="UniProtKB-UniRule"/>
</dbReference>
<dbReference type="KEGG" id="cvn:111103238"/>
<dbReference type="Proteomes" id="UP000694844">
    <property type="component" value="Chromosome 1"/>
</dbReference>
<evidence type="ECO:0000313" key="12">
    <source>
        <dbReference type="Proteomes" id="UP000694844"/>
    </source>
</evidence>
<evidence type="ECO:0000256" key="4">
    <source>
        <dbReference type="ARBA" id="ARBA00022837"/>
    </source>
</evidence>
<evidence type="ECO:0000313" key="13">
    <source>
        <dbReference type="RefSeq" id="XP_022292040.1"/>
    </source>
</evidence>
<accession>A0A8B8ALG5</accession>
<feature type="domain" description="Cadherin" evidence="11">
    <location>
        <begin position="155"/>
        <end position="233"/>
    </location>
</feature>
<evidence type="ECO:0000256" key="1">
    <source>
        <dbReference type="ARBA" id="ARBA00004370"/>
    </source>
</evidence>
<evidence type="ECO:0000256" key="7">
    <source>
        <dbReference type="PROSITE-ProRule" id="PRU00043"/>
    </source>
</evidence>
<evidence type="ECO:0000256" key="10">
    <source>
        <dbReference type="SAM" id="SignalP"/>
    </source>
</evidence>
<dbReference type="RefSeq" id="XP_022292040.1">
    <property type="nucleotide sequence ID" value="XM_022436332.1"/>
</dbReference>
<keyword evidence="5 9" id="KW-1133">Transmembrane helix</keyword>
<dbReference type="Gene3D" id="2.60.40.60">
    <property type="entry name" value="Cadherins"/>
    <property type="match status" value="5"/>
</dbReference>
<feature type="domain" description="Cadherin" evidence="11">
    <location>
        <begin position="234"/>
        <end position="360"/>
    </location>
</feature>
<protein>
    <submittedName>
        <fullName evidence="13">Protocadherin-like wing polarity protein stan isoform X1</fullName>
    </submittedName>
</protein>
<dbReference type="AlphaFoldDB" id="A0A8B8ALG5"/>
<keyword evidence="2 9" id="KW-0812">Transmembrane</keyword>
<feature type="domain" description="Cadherin" evidence="11">
    <location>
        <begin position="443"/>
        <end position="556"/>
    </location>
</feature>
<dbReference type="InterPro" id="IPR015919">
    <property type="entry name" value="Cadherin-like_sf"/>
</dbReference>
<feature type="chain" id="PRO_5034487623" evidence="10">
    <location>
        <begin position="25"/>
        <end position="701"/>
    </location>
</feature>
<dbReference type="OrthoDB" id="6125877at2759"/>
<gene>
    <name evidence="13" type="primary">LOC111103238</name>
</gene>
<evidence type="ECO:0000256" key="8">
    <source>
        <dbReference type="SAM" id="MobiDB-lite"/>
    </source>
</evidence>
<dbReference type="GeneID" id="111103238"/>
<keyword evidence="3" id="KW-0677">Repeat</keyword>
<reference evidence="13" key="2">
    <citation type="submission" date="2025-08" db="UniProtKB">
        <authorList>
            <consortium name="RefSeq"/>
        </authorList>
    </citation>
    <scope>IDENTIFICATION</scope>
    <source>
        <tissue evidence="13">Whole sample</tissue>
    </source>
</reference>
<feature type="transmembrane region" description="Helical" evidence="9">
    <location>
        <begin position="565"/>
        <end position="588"/>
    </location>
</feature>